<keyword evidence="3" id="KW-1185">Reference proteome</keyword>
<comment type="caution">
    <text evidence="2">The sequence shown here is derived from an EMBL/GenBank/DDBJ whole genome shotgun (WGS) entry which is preliminary data.</text>
</comment>
<reference evidence="2" key="1">
    <citation type="submission" date="2023-01" db="EMBL/GenBank/DDBJ databases">
        <title>The chitinases involved in constricting ring structure development in the nematode-trapping fungus Drechslerella dactyloides.</title>
        <authorList>
            <person name="Wang R."/>
            <person name="Zhang L."/>
            <person name="Tang P."/>
            <person name="Li S."/>
            <person name="Liang L."/>
        </authorList>
    </citation>
    <scope>NUCLEOTIDE SEQUENCE</scope>
    <source>
        <strain evidence="2">YMF1.00031</strain>
    </source>
</reference>
<name>A0AAD6IXW4_DREDA</name>
<dbReference type="EMBL" id="JAQGDS010000005">
    <property type="protein sequence ID" value="KAJ6260713.1"/>
    <property type="molecule type" value="Genomic_DNA"/>
</dbReference>
<organism evidence="2 3">
    <name type="scientific">Drechslerella dactyloides</name>
    <name type="common">Nematode-trapping fungus</name>
    <name type="synonym">Arthrobotrys dactyloides</name>
    <dbReference type="NCBI Taxonomy" id="74499"/>
    <lineage>
        <taxon>Eukaryota</taxon>
        <taxon>Fungi</taxon>
        <taxon>Dikarya</taxon>
        <taxon>Ascomycota</taxon>
        <taxon>Pezizomycotina</taxon>
        <taxon>Orbiliomycetes</taxon>
        <taxon>Orbiliales</taxon>
        <taxon>Orbiliaceae</taxon>
        <taxon>Drechslerella</taxon>
    </lineage>
</organism>
<dbReference type="AlphaFoldDB" id="A0AAD6IXW4"/>
<evidence type="ECO:0000313" key="3">
    <source>
        <dbReference type="Proteomes" id="UP001221413"/>
    </source>
</evidence>
<evidence type="ECO:0000256" key="1">
    <source>
        <dbReference type="SAM" id="MobiDB-lite"/>
    </source>
</evidence>
<dbReference type="Proteomes" id="UP001221413">
    <property type="component" value="Unassembled WGS sequence"/>
</dbReference>
<feature type="compositionally biased region" description="Basic and acidic residues" evidence="1">
    <location>
        <begin position="132"/>
        <end position="141"/>
    </location>
</feature>
<feature type="region of interest" description="Disordered" evidence="1">
    <location>
        <begin position="124"/>
        <end position="143"/>
    </location>
</feature>
<gene>
    <name evidence="2" type="ORF">Dda_4942</name>
</gene>
<accession>A0AAD6IXW4</accession>
<protein>
    <submittedName>
        <fullName evidence="2">Uncharacterized protein</fullName>
    </submittedName>
</protein>
<evidence type="ECO:0000313" key="2">
    <source>
        <dbReference type="EMBL" id="KAJ6260713.1"/>
    </source>
</evidence>
<sequence>MRTSDDGLATKNHNAMRNPYRDSGYLEFEMADQADAARVPVRGSCLESGFGETMDAVDVDVDVNCLHPSNVSSIKTPTRSGKKPRHGLESRYPQPRIYRSLYTRTDCAPVEAAMKRVPVPFATASASTSTAGREKEKDGRVQESLCGWSSDAHQLVPEAGKRLDGVDGDIGLCGIPGGQHHKQEENTAQTDGDEVTAIRLAFRGREMLECDCGLSC</sequence>
<proteinExistence type="predicted"/>